<evidence type="ECO:0000256" key="7">
    <source>
        <dbReference type="SAM" id="Phobius"/>
    </source>
</evidence>
<keyword evidence="10" id="KW-1185">Reference proteome</keyword>
<dbReference type="InterPro" id="IPR003362">
    <property type="entry name" value="Bact_transf"/>
</dbReference>
<evidence type="ECO:0000256" key="2">
    <source>
        <dbReference type="ARBA" id="ARBA00006464"/>
    </source>
</evidence>
<evidence type="ECO:0000313" key="10">
    <source>
        <dbReference type="Proteomes" id="UP001225596"/>
    </source>
</evidence>
<protein>
    <submittedName>
        <fullName evidence="9">Undecaprenyl-phosphate glucose phosphotransferase</fullName>
        <ecNumber evidence="9">2.7.8.31</ecNumber>
    </submittedName>
</protein>
<organism evidence="9 10">
    <name type="scientific">Keguizhuia sedimenti</name>
    <dbReference type="NCBI Taxonomy" id="3064264"/>
    <lineage>
        <taxon>Bacteria</taxon>
        <taxon>Pseudomonadati</taxon>
        <taxon>Pseudomonadota</taxon>
        <taxon>Betaproteobacteria</taxon>
        <taxon>Burkholderiales</taxon>
        <taxon>Oxalobacteraceae</taxon>
        <taxon>Keguizhuia</taxon>
    </lineage>
</organism>
<feature type="transmembrane region" description="Helical" evidence="7">
    <location>
        <begin position="83"/>
        <end position="101"/>
    </location>
</feature>
<feature type="domain" description="Bacterial sugar transferase" evidence="8">
    <location>
        <begin position="278"/>
        <end position="460"/>
    </location>
</feature>
<dbReference type="RefSeq" id="WP_338436607.1">
    <property type="nucleotide sequence ID" value="NZ_JAUYVH010000004.1"/>
</dbReference>
<dbReference type="PANTHER" id="PTHR30576">
    <property type="entry name" value="COLANIC BIOSYNTHESIS UDP-GLUCOSE LIPID CARRIER TRANSFERASE"/>
    <property type="match status" value="1"/>
</dbReference>
<evidence type="ECO:0000256" key="5">
    <source>
        <dbReference type="ARBA" id="ARBA00022989"/>
    </source>
</evidence>
<dbReference type="GO" id="GO:0089702">
    <property type="term" value="F:undecaprenyl-phosphate glucose phosphotransferase activity"/>
    <property type="evidence" value="ECO:0007669"/>
    <property type="project" value="UniProtKB-EC"/>
</dbReference>
<dbReference type="EMBL" id="JAUYVH010000004">
    <property type="protein sequence ID" value="MDQ9170677.1"/>
    <property type="molecule type" value="Genomic_DNA"/>
</dbReference>
<dbReference type="InterPro" id="IPR017475">
    <property type="entry name" value="EPS_sugar_tfrase"/>
</dbReference>
<dbReference type="Pfam" id="PF02397">
    <property type="entry name" value="Bac_transf"/>
    <property type="match status" value="1"/>
</dbReference>
<evidence type="ECO:0000256" key="3">
    <source>
        <dbReference type="ARBA" id="ARBA00022679"/>
    </source>
</evidence>
<reference evidence="9 10" key="1">
    <citation type="submission" date="2023-08" db="EMBL/GenBank/DDBJ databases">
        <title>Oxalobacteraceae gen .nov., isolated from river sludge outside the plant.</title>
        <authorList>
            <person name="Zhao S.Y."/>
        </authorList>
    </citation>
    <scope>NUCLEOTIDE SEQUENCE [LARGE SCALE GENOMIC DNA]</scope>
    <source>
        <strain evidence="9 10">R-40</strain>
    </source>
</reference>
<dbReference type="PANTHER" id="PTHR30576:SF0">
    <property type="entry name" value="UNDECAPRENYL-PHOSPHATE N-ACETYLGALACTOSAMINYL 1-PHOSPHATE TRANSFERASE-RELATED"/>
    <property type="match status" value="1"/>
</dbReference>
<feature type="transmembrane region" description="Helical" evidence="7">
    <location>
        <begin position="284"/>
        <end position="304"/>
    </location>
</feature>
<dbReference type="InterPro" id="IPR036291">
    <property type="entry name" value="NAD(P)-bd_dom_sf"/>
</dbReference>
<evidence type="ECO:0000256" key="6">
    <source>
        <dbReference type="ARBA" id="ARBA00023136"/>
    </source>
</evidence>
<feature type="transmembrane region" description="Helical" evidence="7">
    <location>
        <begin position="21"/>
        <end position="38"/>
    </location>
</feature>
<keyword evidence="3 9" id="KW-0808">Transferase</keyword>
<name>A0ABU1BNY5_9BURK</name>
<dbReference type="InterPro" id="IPR017473">
    <property type="entry name" value="Undecaprenyl-P_gluc_Ptfrase"/>
</dbReference>
<dbReference type="NCBIfam" id="TIGR03023">
    <property type="entry name" value="WcaJ_sugtrans"/>
    <property type="match status" value="1"/>
</dbReference>
<feature type="transmembrane region" description="Helical" evidence="7">
    <location>
        <begin position="44"/>
        <end position="62"/>
    </location>
</feature>
<gene>
    <name evidence="9" type="ORF">Q8A64_09680</name>
</gene>
<keyword evidence="6 7" id="KW-0472">Membrane</keyword>
<comment type="caution">
    <text evidence="9">The sequence shown here is derived from an EMBL/GenBank/DDBJ whole genome shotgun (WGS) entry which is preliminary data.</text>
</comment>
<sequence length="468" mass="53614">MQDLIIRNSSRLEFTLRVTDLIALWCAGQFAGLLRFSAPLETSAPVHTILLYFCCALAFLLFSQLDLYSSWRGRSMLSMFGQLAASWAAVLLIGLFFSFLIHHVGSLSRLWLFYWYVTGIVSLIFSRSVVYSILNFMRRKGMNSKRVIIVGYGPIGQEMHRRADEQSWFGYDVKAVYPGSETPQPRLSSAVERIDSLPGIQEFVGRNHIHEIWITLPMSASAELQSLQYLLRNALVDIRWIPDTMSMQILSHKMIHFLGLPAVELNQPMSGGVHGIAKDLFDKLFAITALVLLAPLFIVLAIMIKLSSPGPVFFKQPRLGLNGKPFNVYKFRSMKIHQEHDKVTQATQDDPRVTKIGKFIRRTSLDELPQFINVLRGEMSVVGPRPHALQHNEMYKDKLEMYMLRHRVKPGITGWAQIHGYRGETDTVDKMAKRVEFDLHYIQNWSLWMDIKIIIWTAFKGWTGSNAY</sequence>
<evidence type="ECO:0000313" key="9">
    <source>
        <dbReference type="EMBL" id="MDQ9170677.1"/>
    </source>
</evidence>
<comment type="similarity">
    <text evidence="2">Belongs to the bacterial sugar transferase family.</text>
</comment>
<accession>A0ABU1BNY5</accession>
<evidence type="ECO:0000256" key="4">
    <source>
        <dbReference type="ARBA" id="ARBA00022692"/>
    </source>
</evidence>
<proteinExistence type="inferred from homology"/>
<dbReference type="NCBIfam" id="TIGR03025">
    <property type="entry name" value="EPS_sugtrans"/>
    <property type="match status" value="1"/>
</dbReference>
<comment type="subcellular location">
    <subcellularLocation>
        <location evidence="1">Membrane</location>
        <topology evidence="1">Multi-pass membrane protein</topology>
    </subcellularLocation>
</comment>
<dbReference type="SUPFAM" id="SSF51735">
    <property type="entry name" value="NAD(P)-binding Rossmann-fold domains"/>
    <property type="match status" value="1"/>
</dbReference>
<dbReference type="Proteomes" id="UP001225596">
    <property type="component" value="Unassembled WGS sequence"/>
</dbReference>
<keyword evidence="4 7" id="KW-0812">Transmembrane</keyword>
<evidence type="ECO:0000256" key="1">
    <source>
        <dbReference type="ARBA" id="ARBA00004141"/>
    </source>
</evidence>
<keyword evidence="5 7" id="KW-1133">Transmembrane helix</keyword>
<dbReference type="Pfam" id="PF13727">
    <property type="entry name" value="CoA_binding_3"/>
    <property type="match status" value="1"/>
</dbReference>
<dbReference type="Gene3D" id="3.40.50.720">
    <property type="entry name" value="NAD(P)-binding Rossmann-like Domain"/>
    <property type="match status" value="1"/>
</dbReference>
<dbReference type="EC" id="2.7.8.31" evidence="9"/>
<feature type="transmembrane region" description="Helical" evidence="7">
    <location>
        <begin position="113"/>
        <end position="136"/>
    </location>
</feature>
<evidence type="ECO:0000259" key="8">
    <source>
        <dbReference type="Pfam" id="PF02397"/>
    </source>
</evidence>